<dbReference type="Pfam" id="PF00071">
    <property type="entry name" value="Ras"/>
    <property type="match status" value="1"/>
</dbReference>
<dbReference type="Proteomes" id="UP000031737">
    <property type="component" value="Unassembled WGS sequence"/>
</dbReference>
<evidence type="ECO:0000313" key="3">
    <source>
        <dbReference type="Proteomes" id="UP000031737"/>
    </source>
</evidence>
<dbReference type="OrthoDB" id="63533at2759"/>
<protein>
    <recommendedName>
        <fullName evidence="4">Ras-related GTP-binding protein</fullName>
    </recommendedName>
</protein>
<dbReference type="FunFam" id="3.40.50.300:FF:001447">
    <property type="entry name" value="Ras-related protein Rab-1B"/>
    <property type="match status" value="1"/>
</dbReference>
<dbReference type="GO" id="GO:0005525">
    <property type="term" value="F:GTP binding"/>
    <property type="evidence" value="ECO:0007669"/>
    <property type="project" value="InterPro"/>
</dbReference>
<evidence type="ECO:0000256" key="1">
    <source>
        <dbReference type="ARBA" id="ARBA00022741"/>
    </source>
</evidence>
<dbReference type="PROSITE" id="PS51421">
    <property type="entry name" value="RAS"/>
    <property type="match status" value="1"/>
</dbReference>
<dbReference type="SMART" id="SM00175">
    <property type="entry name" value="RAB"/>
    <property type="match status" value="1"/>
</dbReference>
<dbReference type="InterPro" id="IPR027417">
    <property type="entry name" value="P-loop_NTPase"/>
</dbReference>
<name>A0A061IYA2_TRYRA</name>
<gene>
    <name evidence="2" type="ORF">TRSC58_04200</name>
</gene>
<dbReference type="AlphaFoldDB" id="A0A061IYA2"/>
<sequence length="223" mass="24198">MTSEARVSSIKIVLCGPSNAGKTSITKRFITDAFDECQDTTVGSAFFSKQLYSNAHKSSVRVEVWDTAGQEKYRAMAPMYFRHAAGALLVFDETVVKSFDELEAVWLPELLPHMNYSTEFIVVCGNKCDAVLTDGQRESVHHAEEVCRAKGITFLHTSAKKGQNVHEAFGGLVDGILTRRAREAAAELTAGGNGGDGRASSAWFARMGTIRDDGGAHAKSRCC</sequence>
<organism evidence="2 3">
    <name type="scientific">Trypanosoma rangeli SC58</name>
    <dbReference type="NCBI Taxonomy" id="429131"/>
    <lineage>
        <taxon>Eukaryota</taxon>
        <taxon>Discoba</taxon>
        <taxon>Euglenozoa</taxon>
        <taxon>Kinetoplastea</taxon>
        <taxon>Metakinetoplastina</taxon>
        <taxon>Trypanosomatida</taxon>
        <taxon>Trypanosomatidae</taxon>
        <taxon>Trypanosoma</taxon>
        <taxon>Herpetosoma</taxon>
    </lineage>
</organism>
<dbReference type="SUPFAM" id="SSF52540">
    <property type="entry name" value="P-loop containing nucleoside triphosphate hydrolases"/>
    <property type="match status" value="1"/>
</dbReference>
<dbReference type="CDD" id="cd00154">
    <property type="entry name" value="Rab"/>
    <property type="match status" value="1"/>
</dbReference>
<keyword evidence="1" id="KW-0547">Nucleotide-binding</keyword>
<comment type="caution">
    <text evidence="2">The sequence shown here is derived from an EMBL/GenBank/DDBJ whole genome shotgun (WGS) entry which is preliminary data.</text>
</comment>
<dbReference type="SMART" id="SM00174">
    <property type="entry name" value="RHO"/>
    <property type="match status" value="1"/>
</dbReference>
<dbReference type="PANTHER" id="PTHR47978">
    <property type="match status" value="1"/>
</dbReference>
<dbReference type="PROSITE" id="PS51419">
    <property type="entry name" value="RAB"/>
    <property type="match status" value="1"/>
</dbReference>
<dbReference type="Gene3D" id="3.40.50.300">
    <property type="entry name" value="P-loop containing nucleotide triphosphate hydrolases"/>
    <property type="match status" value="1"/>
</dbReference>
<evidence type="ECO:0008006" key="4">
    <source>
        <dbReference type="Google" id="ProtNLM"/>
    </source>
</evidence>
<dbReference type="GO" id="GO:0003924">
    <property type="term" value="F:GTPase activity"/>
    <property type="evidence" value="ECO:0007669"/>
    <property type="project" value="InterPro"/>
</dbReference>
<dbReference type="InterPro" id="IPR005225">
    <property type="entry name" value="Small_GTP-bd"/>
</dbReference>
<dbReference type="SMART" id="SM00173">
    <property type="entry name" value="RAS"/>
    <property type="match status" value="1"/>
</dbReference>
<dbReference type="PRINTS" id="PR00449">
    <property type="entry name" value="RASTRNSFRMNG"/>
</dbReference>
<dbReference type="NCBIfam" id="TIGR00231">
    <property type="entry name" value="small_GTP"/>
    <property type="match status" value="1"/>
</dbReference>
<proteinExistence type="predicted"/>
<dbReference type="InterPro" id="IPR001806">
    <property type="entry name" value="Small_GTPase"/>
</dbReference>
<accession>A0A061IYA2</accession>
<dbReference type="VEuPathDB" id="TriTrypDB:TRSC58_04200"/>
<keyword evidence="3" id="KW-1185">Reference proteome</keyword>
<dbReference type="SMART" id="SM00176">
    <property type="entry name" value="RAN"/>
    <property type="match status" value="1"/>
</dbReference>
<evidence type="ECO:0000313" key="2">
    <source>
        <dbReference type="EMBL" id="ESL08103.1"/>
    </source>
</evidence>
<dbReference type="EMBL" id="AUPL01004200">
    <property type="protein sequence ID" value="ESL08103.1"/>
    <property type="molecule type" value="Genomic_DNA"/>
</dbReference>
<reference evidence="2 3" key="1">
    <citation type="submission" date="2013-07" db="EMBL/GenBank/DDBJ databases">
        <authorList>
            <person name="Stoco P.H."/>
            <person name="Wagner G."/>
            <person name="Gerber A."/>
            <person name="Zaha A."/>
            <person name="Thompson C."/>
            <person name="Bartholomeu D.C."/>
            <person name="Luckemeyer D.D."/>
            <person name="Bahia D."/>
            <person name="Loreto E."/>
            <person name="Prestes E.B."/>
            <person name="Lima F.M."/>
            <person name="Rodrigues-Luiz G."/>
            <person name="Vallejo G.A."/>
            <person name="Filho J.F."/>
            <person name="Monteiro K.M."/>
            <person name="Tyler K.M."/>
            <person name="de Almeida L.G."/>
            <person name="Ortiz M.F."/>
            <person name="Siervo M.A."/>
            <person name="de Moraes M.H."/>
            <person name="Cunha O.L."/>
            <person name="Mendonca-Neto R."/>
            <person name="Silva R."/>
            <person name="Teixeira S.M."/>
            <person name="Murta S.M."/>
            <person name="Sincero T.C."/>
            <person name="Mendes T.A."/>
            <person name="Urmenyi T.P."/>
            <person name="Silva V.G."/>
            <person name="da Rocha W.D."/>
            <person name="Andersson B."/>
            <person name="Romanha A.J."/>
            <person name="Steindel M."/>
            <person name="de Vasconcelos A.T."/>
            <person name="Grisard E.C."/>
        </authorList>
    </citation>
    <scope>NUCLEOTIDE SEQUENCE [LARGE SCALE GENOMIC DNA]</scope>
    <source>
        <strain evidence="2 3">SC58</strain>
    </source>
</reference>